<feature type="domain" description="Ig-like" evidence="2">
    <location>
        <begin position="134"/>
        <end position="236"/>
    </location>
</feature>
<gene>
    <name evidence="3" type="ORF">IRJ41_018889</name>
</gene>
<dbReference type="SUPFAM" id="SSF48726">
    <property type="entry name" value="Immunoglobulin"/>
    <property type="match status" value="2"/>
</dbReference>
<dbReference type="InterPro" id="IPR013106">
    <property type="entry name" value="Ig_V-set"/>
</dbReference>
<dbReference type="EMBL" id="JAFHDT010000003">
    <property type="protein sequence ID" value="KAI7811790.1"/>
    <property type="molecule type" value="Genomic_DNA"/>
</dbReference>
<reference evidence="3" key="1">
    <citation type="submission" date="2021-02" db="EMBL/GenBank/DDBJ databases">
        <title>Comparative genomics reveals that relaxation of natural selection precedes convergent phenotypic evolution of cavefish.</title>
        <authorList>
            <person name="Peng Z."/>
        </authorList>
    </citation>
    <scope>NUCLEOTIDE SEQUENCE</scope>
    <source>
        <tissue evidence="3">Muscle</tissue>
    </source>
</reference>
<feature type="signal peptide" evidence="1">
    <location>
        <begin position="1"/>
        <end position="20"/>
    </location>
</feature>
<dbReference type="SMART" id="SM00409">
    <property type="entry name" value="IG"/>
    <property type="match status" value="2"/>
</dbReference>
<dbReference type="Gene3D" id="2.60.40.10">
    <property type="entry name" value="Immunoglobulins"/>
    <property type="match status" value="2"/>
</dbReference>
<dbReference type="InterPro" id="IPR050150">
    <property type="entry name" value="IgV_Light_Chain"/>
</dbReference>
<dbReference type="PANTHER" id="PTHR23267">
    <property type="entry name" value="IMMUNOGLOBULIN LIGHT CHAIN"/>
    <property type="match status" value="1"/>
</dbReference>
<dbReference type="SMART" id="SM00408">
    <property type="entry name" value="IGc2"/>
    <property type="match status" value="2"/>
</dbReference>
<proteinExistence type="predicted"/>
<dbReference type="Proteomes" id="UP001059041">
    <property type="component" value="Linkage Group LG3"/>
</dbReference>
<comment type="caution">
    <text evidence="3">The sequence shown here is derived from an EMBL/GenBank/DDBJ whole genome shotgun (WGS) entry which is preliminary data.</text>
</comment>
<evidence type="ECO:0000256" key="1">
    <source>
        <dbReference type="SAM" id="SignalP"/>
    </source>
</evidence>
<dbReference type="InterPro" id="IPR013783">
    <property type="entry name" value="Ig-like_fold"/>
</dbReference>
<dbReference type="InterPro" id="IPR007110">
    <property type="entry name" value="Ig-like_dom"/>
</dbReference>
<name>A0A9W7X0X5_TRIRA</name>
<dbReference type="InterPro" id="IPR003598">
    <property type="entry name" value="Ig_sub2"/>
</dbReference>
<dbReference type="InterPro" id="IPR003599">
    <property type="entry name" value="Ig_sub"/>
</dbReference>
<dbReference type="SMART" id="SM00406">
    <property type="entry name" value="IGv"/>
    <property type="match status" value="2"/>
</dbReference>
<dbReference type="FunFam" id="2.60.40.10:FF:001495">
    <property type="entry name" value="Si:dkey-234i14.13"/>
    <property type="match status" value="1"/>
</dbReference>
<dbReference type="AlphaFoldDB" id="A0A9W7X0X5"/>
<organism evidence="3 4">
    <name type="scientific">Triplophysa rosa</name>
    <name type="common">Cave loach</name>
    <dbReference type="NCBI Taxonomy" id="992332"/>
    <lineage>
        <taxon>Eukaryota</taxon>
        <taxon>Metazoa</taxon>
        <taxon>Chordata</taxon>
        <taxon>Craniata</taxon>
        <taxon>Vertebrata</taxon>
        <taxon>Euteleostomi</taxon>
        <taxon>Actinopterygii</taxon>
        <taxon>Neopterygii</taxon>
        <taxon>Teleostei</taxon>
        <taxon>Ostariophysi</taxon>
        <taxon>Cypriniformes</taxon>
        <taxon>Nemacheilidae</taxon>
        <taxon>Triplophysa</taxon>
    </lineage>
</organism>
<dbReference type="Pfam" id="PF07686">
    <property type="entry name" value="V-set"/>
    <property type="match status" value="2"/>
</dbReference>
<accession>A0A9W7X0X5</accession>
<keyword evidence="1" id="KW-0732">Signal</keyword>
<keyword evidence="4" id="KW-1185">Reference proteome</keyword>
<feature type="domain" description="Ig-like" evidence="2">
    <location>
        <begin position="17"/>
        <end position="110"/>
    </location>
</feature>
<sequence length="236" mass="26252">MTFSIIFIWTLIFYIQVKQGENVEINCKTSQPISGCSNCVSWYRQKPGEAPKLLIYYIRTLYSGTPSRFSGSGSNYGSDFTLSISGVQTEDTGDYYCQSYHYINSKAVLTHSFHEICYATDSFLQCSTECRGQYTVTQSPSTTAVQQGQHVQIKCKVSSAVFTDNRGPRMSWYLQKPGEAPKLLIYYATTRQSGVSSRFSGSGSNTDFTLSISGVQTEDAGDYYCQSYHSGGVLTQ</sequence>
<evidence type="ECO:0000313" key="3">
    <source>
        <dbReference type="EMBL" id="KAI7811790.1"/>
    </source>
</evidence>
<dbReference type="PROSITE" id="PS50835">
    <property type="entry name" value="IG_LIKE"/>
    <property type="match status" value="2"/>
</dbReference>
<evidence type="ECO:0000259" key="2">
    <source>
        <dbReference type="PROSITE" id="PS50835"/>
    </source>
</evidence>
<feature type="chain" id="PRO_5040783477" description="Ig-like domain-containing protein" evidence="1">
    <location>
        <begin position="21"/>
        <end position="236"/>
    </location>
</feature>
<evidence type="ECO:0000313" key="4">
    <source>
        <dbReference type="Proteomes" id="UP001059041"/>
    </source>
</evidence>
<protein>
    <recommendedName>
        <fullName evidence="2">Ig-like domain-containing protein</fullName>
    </recommendedName>
</protein>
<dbReference type="InterPro" id="IPR036179">
    <property type="entry name" value="Ig-like_dom_sf"/>
</dbReference>